<dbReference type="SUPFAM" id="SSF51338">
    <property type="entry name" value="Composite domain of metallo-dependent hydrolases"/>
    <property type="match status" value="1"/>
</dbReference>
<feature type="domain" description="Amidohydrolase 3" evidence="3">
    <location>
        <begin position="151"/>
        <end position="377"/>
    </location>
</feature>
<dbReference type="CDD" id="cd01293">
    <property type="entry name" value="Bact_CD"/>
    <property type="match status" value="1"/>
</dbReference>
<dbReference type="AlphaFoldDB" id="A0A9W6JW95"/>
<evidence type="ECO:0000313" key="4">
    <source>
        <dbReference type="EMBL" id="GLK83766.1"/>
    </source>
</evidence>
<reference evidence="4" key="1">
    <citation type="journal article" date="2014" name="Int. J. Syst. Evol. Microbiol.">
        <title>Complete genome sequence of Corynebacterium casei LMG S-19264T (=DSM 44701T), isolated from a smear-ripened cheese.</title>
        <authorList>
            <consortium name="US DOE Joint Genome Institute (JGI-PGF)"/>
            <person name="Walter F."/>
            <person name="Albersmeier A."/>
            <person name="Kalinowski J."/>
            <person name="Ruckert C."/>
        </authorList>
    </citation>
    <scope>NUCLEOTIDE SEQUENCE</scope>
    <source>
        <strain evidence="4">VKM B-2789</strain>
    </source>
</reference>
<sequence length="415" mass="45014">MDLIVANARLPDEPERLVDIGIAEGRFVAIAAGLSGDAERLDVQGRLVAPGFVETHIHLDKSCILERCQSARGDLTEAIAEVARVKRDFTAEDVFARASRTVEKCIAQGTTQMRTHLEVDPGIGLRSLEGVLAVRDAYRWAIDIEICVFPQEGLLNNPGTDELMVAALKGGATCVGAAPYTDSDPHGQIDRVFEMAREFDVDIDMHLDFGTDTAWLDLEHVCDCATRFGWGGRTAIGHVTKLAYVEPARRAEIARRMGDAGVALTVLPSTDLFLMGRDRDHAKTRGVAEAHEFLRHGVNCSLSTNNVLNPFTPFGDCSLVRMANLNANICHVGSAHDMGECFHMVTSRSARLLNLDGYGIAVGNPADFVVLDAASPQAAVAELAPVLDGFKRGRRTLTRKPAELHFPDGARHAAR</sequence>
<dbReference type="Gene3D" id="2.30.40.10">
    <property type="entry name" value="Urease, subunit C, domain 1"/>
    <property type="match status" value="1"/>
</dbReference>
<dbReference type="EMBL" id="BSFM01000011">
    <property type="protein sequence ID" value="GLK83766.1"/>
    <property type="molecule type" value="Genomic_DNA"/>
</dbReference>
<evidence type="ECO:0000256" key="2">
    <source>
        <dbReference type="ARBA" id="ARBA00022801"/>
    </source>
</evidence>
<keyword evidence="5" id="KW-1185">Reference proteome</keyword>
<dbReference type="SUPFAM" id="SSF51556">
    <property type="entry name" value="Metallo-dependent hydrolases"/>
    <property type="match status" value="1"/>
</dbReference>
<evidence type="ECO:0000256" key="1">
    <source>
        <dbReference type="ARBA" id="ARBA00022723"/>
    </source>
</evidence>
<reference evidence="4" key="2">
    <citation type="submission" date="2023-01" db="EMBL/GenBank/DDBJ databases">
        <authorList>
            <person name="Sun Q."/>
            <person name="Evtushenko L."/>
        </authorList>
    </citation>
    <scope>NUCLEOTIDE SEQUENCE</scope>
    <source>
        <strain evidence="4">VKM B-2789</strain>
    </source>
</reference>
<evidence type="ECO:0000313" key="5">
    <source>
        <dbReference type="Proteomes" id="UP001143330"/>
    </source>
</evidence>
<dbReference type="Gene3D" id="3.20.20.140">
    <property type="entry name" value="Metal-dependent hydrolases"/>
    <property type="match status" value="1"/>
</dbReference>
<dbReference type="FunFam" id="3.20.20.140:FF:000019">
    <property type="entry name" value="Cytosine deaminase"/>
    <property type="match status" value="1"/>
</dbReference>
<keyword evidence="1" id="KW-0479">Metal-binding</keyword>
<dbReference type="PANTHER" id="PTHR32027">
    <property type="entry name" value="CYTOSINE DEAMINASE"/>
    <property type="match status" value="1"/>
</dbReference>
<comment type="caution">
    <text evidence="4">The sequence shown here is derived from an EMBL/GenBank/DDBJ whole genome shotgun (WGS) entry which is preliminary data.</text>
</comment>
<dbReference type="RefSeq" id="WP_213363975.1">
    <property type="nucleotide sequence ID" value="NZ_BSFM01000011.1"/>
</dbReference>
<dbReference type="InterPro" id="IPR013108">
    <property type="entry name" value="Amidohydro_3"/>
</dbReference>
<dbReference type="GO" id="GO:0016814">
    <property type="term" value="F:hydrolase activity, acting on carbon-nitrogen (but not peptide) bonds, in cyclic amidines"/>
    <property type="evidence" value="ECO:0007669"/>
    <property type="project" value="TreeGrafter"/>
</dbReference>
<dbReference type="GO" id="GO:0046872">
    <property type="term" value="F:metal ion binding"/>
    <property type="evidence" value="ECO:0007669"/>
    <property type="project" value="UniProtKB-KW"/>
</dbReference>
<dbReference type="InterPro" id="IPR052349">
    <property type="entry name" value="Metallo-hydrolase_Enzymes"/>
</dbReference>
<dbReference type="InterPro" id="IPR011059">
    <property type="entry name" value="Metal-dep_hydrolase_composite"/>
</dbReference>
<dbReference type="Proteomes" id="UP001143330">
    <property type="component" value="Unassembled WGS sequence"/>
</dbReference>
<dbReference type="Pfam" id="PF07969">
    <property type="entry name" value="Amidohydro_3"/>
    <property type="match status" value="1"/>
</dbReference>
<dbReference type="PANTHER" id="PTHR32027:SF9">
    <property type="entry name" value="BLL3847 PROTEIN"/>
    <property type="match status" value="1"/>
</dbReference>
<name>A0A9W6JW95_9HYPH</name>
<accession>A0A9W6JW95</accession>
<proteinExistence type="predicted"/>
<protein>
    <submittedName>
        <fullName evidence="4">Amidohydrolase</fullName>
    </submittedName>
</protein>
<keyword evidence="2" id="KW-0378">Hydrolase</keyword>
<gene>
    <name evidence="4" type="ORF">GCM10017653_18360</name>
</gene>
<evidence type="ECO:0000259" key="3">
    <source>
        <dbReference type="Pfam" id="PF07969"/>
    </source>
</evidence>
<dbReference type="GO" id="GO:0019239">
    <property type="term" value="F:deaminase activity"/>
    <property type="evidence" value="ECO:0007669"/>
    <property type="project" value="UniProtKB-ARBA"/>
</dbReference>
<dbReference type="InterPro" id="IPR032466">
    <property type="entry name" value="Metal_Hydrolase"/>
</dbReference>
<organism evidence="4 5">
    <name type="scientific">Ancylobacter defluvii</name>
    <dbReference type="NCBI Taxonomy" id="1282440"/>
    <lineage>
        <taxon>Bacteria</taxon>
        <taxon>Pseudomonadati</taxon>
        <taxon>Pseudomonadota</taxon>
        <taxon>Alphaproteobacteria</taxon>
        <taxon>Hyphomicrobiales</taxon>
        <taxon>Xanthobacteraceae</taxon>
        <taxon>Ancylobacter</taxon>
    </lineage>
</organism>